<feature type="compositionally biased region" description="Low complexity" evidence="1">
    <location>
        <begin position="70"/>
        <end position="85"/>
    </location>
</feature>
<protein>
    <submittedName>
        <fullName evidence="2">Uncharacterized protein</fullName>
    </submittedName>
</protein>
<evidence type="ECO:0000313" key="4">
    <source>
        <dbReference type="EMBL" id="EFN73463.1"/>
    </source>
</evidence>
<name>E1ZZC7_CAMFO</name>
<gene>
    <name evidence="2" type="ORF">EAG_14196</name>
    <name evidence="3" type="ORF">EAG_14197</name>
    <name evidence="4" type="ORF">EAG_14198</name>
</gene>
<evidence type="ECO:0000313" key="2">
    <source>
        <dbReference type="EMBL" id="EFN73461.1"/>
    </source>
</evidence>
<evidence type="ECO:0000313" key="3">
    <source>
        <dbReference type="EMBL" id="EFN73462.1"/>
    </source>
</evidence>
<evidence type="ECO:0000313" key="5">
    <source>
        <dbReference type="Proteomes" id="UP000000311"/>
    </source>
</evidence>
<keyword evidence="5" id="KW-1185">Reference proteome</keyword>
<feature type="region of interest" description="Disordered" evidence="1">
    <location>
        <begin position="1"/>
        <end position="85"/>
    </location>
</feature>
<feature type="compositionally biased region" description="Basic and acidic residues" evidence="1">
    <location>
        <begin position="32"/>
        <end position="41"/>
    </location>
</feature>
<dbReference type="EMBL" id="GL435325">
    <property type="protein sequence ID" value="EFN73463.1"/>
    <property type="molecule type" value="Genomic_DNA"/>
</dbReference>
<proteinExistence type="predicted"/>
<dbReference type="EMBL" id="GL435325">
    <property type="protein sequence ID" value="EFN73461.1"/>
    <property type="molecule type" value="Genomic_DNA"/>
</dbReference>
<dbReference type="Proteomes" id="UP000000311">
    <property type="component" value="Unassembled WGS sequence"/>
</dbReference>
<organism evidence="5">
    <name type="scientific">Camponotus floridanus</name>
    <name type="common">Florida carpenter ant</name>
    <dbReference type="NCBI Taxonomy" id="104421"/>
    <lineage>
        <taxon>Eukaryota</taxon>
        <taxon>Metazoa</taxon>
        <taxon>Ecdysozoa</taxon>
        <taxon>Arthropoda</taxon>
        <taxon>Hexapoda</taxon>
        <taxon>Insecta</taxon>
        <taxon>Pterygota</taxon>
        <taxon>Neoptera</taxon>
        <taxon>Endopterygota</taxon>
        <taxon>Hymenoptera</taxon>
        <taxon>Apocrita</taxon>
        <taxon>Aculeata</taxon>
        <taxon>Formicoidea</taxon>
        <taxon>Formicidae</taxon>
        <taxon>Formicinae</taxon>
        <taxon>Camponotus</taxon>
    </lineage>
</organism>
<dbReference type="AlphaFoldDB" id="E1ZZC7"/>
<sequence length="85" mass="9324">MGEGAPHSVDERLGSICPPQFPRVPPTLSEWKPYDPLEPRNRSSPVPPTLSEWEPQDPSEPGTLAEVAMLPSPSSTLPVSLHPRY</sequence>
<dbReference type="EMBL" id="GL435325">
    <property type="protein sequence ID" value="EFN73462.1"/>
    <property type="molecule type" value="Genomic_DNA"/>
</dbReference>
<accession>E1ZZC7</accession>
<evidence type="ECO:0000256" key="1">
    <source>
        <dbReference type="SAM" id="MobiDB-lite"/>
    </source>
</evidence>
<reference evidence="2 5" key="1">
    <citation type="journal article" date="2010" name="Science">
        <title>Genomic comparison of the ants Camponotus floridanus and Harpegnathos saltator.</title>
        <authorList>
            <person name="Bonasio R."/>
            <person name="Zhang G."/>
            <person name="Ye C."/>
            <person name="Mutti N.S."/>
            <person name="Fang X."/>
            <person name="Qin N."/>
            <person name="Donahue G."/>
            <person name="Yang P."/>
            <person name="Li Q."/>
            <person name="Li C."/>
            <person name="Zhang P."/>
            <person name="Huang Z."/>
            <person name="Berger S.L."/>
            <person name="Reinberg D."/>
            <person name="Wang J."/>
            <person name="Liebig J."/>
        </authorList>
    </citation>
    <scope>NUCLEOTIDE SEQUENCE [LARGE SCALE GENOMIC DNA]</scope>
    <source>
        <strain evidence="5">C129</strain>
    </source>
</reference>